<keyword evidence="4" id="KW-1185">Reference proteome</keyword>
<evidence type="ECO:0000313" key="3">
    <source>
        <dbReference type="EMBL" id="QUH28503.1"/>
    </source>
</evidence>
<reference evidence="3 4" key="1">
    <citation type="submission" date="2020-07" db="EMBL/GenBank/DDBJ databases">
        <title>Vallitalea guaymasensis genome.</title>
        <authorList>
            <person name="Postec A."/>
        </authorList>
    </citation>
    <scope>NUCLEOTIDE SEQUENCE [LARGE SCALE GENOMIC DNA]</scope>
    <source>
        <strain evidence="3 4">Ra1766G1</strain>
    </source>
</reference>
<evidence type="ECO:0000313" key="4">
    <source>
        <dbReference type="Proteomes" id="UP000677305"/>
    </source>
</evidence>
<name>A0A8J8M8Y7_9FIRM</name>
<organism evidence="3 4">
    <name type="scientific">Vallitalea guaymasensis</name>
    <dbReference type="NCBI Taxonomy" id="1185412"/>
    <lineage>
        <taxon>Bacteria</taxon>
        <taxon>Bacillati</taxon>
        <taxon>Bacillota</taxon>
        <taxon>Clostridia</taxon>
        <taxon>Lachnospirales</taxon>
        <taxon>Vallitaleaceae</taxon>
        <taxon>Vallitalea</taxon>
    </lineage>
</organism>
<dbReference type="Proteomes" id="UP000677305">
    <property type="component" value="Chromosome"/>
</dbReference>
<dbReference type="Pfam" id="PF22886">
    <property type="entry name" value="DUF7021"/>
    <property type="match status" value="1"/>
</dbReference>
<dbReference type="Pfam" id="PF10020">
    <property type="entry name" value="DUF2262"/>
    <property type="match status" value="1"/>
</dbReference>
<protein>
    <submittedName>
        <fullName evidence="3">DUF2262 domain-containing protein</fullName>
    </submittedName>
</protein>
<feature type="domain" description="DUF7021" evidence="2">
    <location>
        <begin position="8"/>
        <end position="82"/>
    </location>
</feature>
<dbReference type="EMBL" id="CP058561">
    <property type="protein sequence ID" value="QUH28503.1"/>
    <property type="molecule type" value="Genomic_DNA"/>
</dbReference>
<proteinExistence type="predicted"/>
<evidence type="ECO:0000259" key="1">
    <source>
        <dbReference type="Pfam" id="PF10020"/>
    </source>
</evidence>
<gene>
    <name evidence="3" type="ORF">HYG85_06005</name>
</gene>
<dbReference type="InterPro" id="IPR019260">
    <property type="entry name" value="DUF2262"/>
</dbReference>
<sequence length="260" mass="30192">MSIFNFTKNKEQKVIIGIISSKGSSGGRGQGQELWNFSFNLEYWYTNNSQINTENLRVTKNVQDVELRKMMNKAVGETVVKILYTGDIINGKVEFDSILDYNFYDSKLQPYIEDIRKDIIYNDNELGNFILNKSVDTYCCILDWCGIKAELVMETNEEIELVDLIEKYKERFTEQMYWNTKVKKFASKELISLKNDSWLEDDEKEMSELEFQSSMSLESLVLYTDDSYTFWYNDGDLFGGHVIIVEGNLDDGLLRAEIAG</sequence>
<dbReference type="InterPro" id="IPR054286">
    <property type="entry name" value="DUF7021"/>
</dbReference>
<dbReference type="RefSeq" id="WP_212692721.1">
    <property type="nucleotide sequence ID" value="NZ_CP058561.1"/>
</dbReference>
<evidence type="ECO:0000259" key="2">
    <source>
        <dbReference type="Pfam" id="PF22886"/>
    </source>
</evidence>
<dbReference type="KEGG" id="vgu:HYG85_06005"/>
<accession>A0A8J8M8Y7</accession>
<dbReference type="AlphaFoldDB" id="A0A8J8M8Y7"/>
<feature type="domain" description="DUF2262" evidence="1">
    <location>
        <begin position="123"/>
        <end position="258"/>
    </location>
</feature>